<evidence type="ECO:0000313" key="1">
    <source>
        <dbReference type="EMBL" id="GGF37217.1"/>
    </source>
</evidence>
<organism evidence="1 2">
    <name type="scientific">Marmoricola endophyticus</name>
    <dbReference type="NCBI Taxonomy" id="2040280"/>
    <lineage>
        <taxon>Bacteria</taxon>
        <taxon>Bacillati</taxon>
        <taxon>Actinomycetota</taxon>
        <taxon>Actinomycetes</taxon>
        <taxon>Propionibacteriales</taxon>
        <taxon>Nocardioidaceae</taxon>
        <taxon>Marmoricola</taxon>
    </lineage>
</organism>
<dbReference type="SUPFAM" id="SSF56112">
    <property type="entry name" value="Protein kinase-like (PK-like)"/>
    <property type="match status" value="1"/>
</dbReference>
<dbReference type="Proteomes" id="UP000649179">
    <property type="component" value="Unassembled WGS sequence"/>
</dbReference>
<reference evidence="1" key="1">
    <citation type="journal article" date="2014" name="Int. J. Syst. Evol. Microbiol.">
        <title>Complete genome sequence of Corynebacterium casei LMG S-19264T (=DSM 44701T), isolated from a smear-ripened cheese.</title>
        <authorList>
            <consortium name="US DOE Joint Genome Institute (JGI-PGF)"/>
            <person name="Walter F."/>
            <person name="Albersmeier A."/>
            <person name="Kalinowski J."/>
            <person name="Ruckert C."/>
        </authorList>
    </citation>
    <scope>NUCLEOTIDE SEQUENCE</scope>
    <source>
        <strain evidence="1">CGMCC 1.16067</strain>
    </source>
</reference>
<dbReference type="Gene3D" id="1.10.510.10">
    <property type="entry name" value="Transferase(Phosphotransferase) domain 1"/>
    <property type="match status" value="1"/>
</dbReference>
<dbReference type="EMBL" id="BMKQ01000001">
    <property type="protein sequence ID" value="GGF37217.1"/>
    <property type="molecule type" value="Genomic_DNA"/>
</dbReference>
<dbReference type="GO" id="GO:0019748">
    <property type="term" value="P:secondary metabolic process"/>
    <property type="evidence" value="ECO:0007669"/>
    <property type="project" value="InterPro"/>
</dbReference>
<keyword evidence="2" id="KW-1185">Reference proteome</keyword>
<evidence type="ECO:0000313" key="2">
    <source>
        <dbReference type="Proteomes" id="UP000649179"/>
    </source>
</evidence>
<protein>
    <submittedName>
        <fullName evidence="1">Streptomycin 6-kinase</fullName>
    </submittedName>
</protein>
<reference evidence="1" key="2">
    <citation type="submission" date="2020-09" db="EMBL/GenBank/DDBJ databases">
        <authorList>
            <person name="Sun Q."/>
            <person name="Zhou Y."/>
        </authorList>
    </citation>
    <scope>NUCLEOTIDE SEQUENCE</scope>
    <source>
        <strain evidence="1">CGMCC 1.16067</strain>
    </source>
</reference>
<sequence>MVDVPASFDAYRRRGPSMAAWLDRLPTLVDELVEEWELTPDGAPVHGYCALVVPVRTAGGRPAVLKVTWPHPEAEHEHVALKTWAGRGAVELLRADPRRCALLLERLHPDGLVAEWDVAACEVVGSLYGRLHVPAPPQLRTLSSYVEGWTSELDALPRDAPLPHRMVRQAVSIGRSFAADPATDGVLVHGDLHYENVLAGDREPWLAIDPKPVSGDPHFEVAPLLWNRFDEVAGDVRRALRARFHAVVDAGGLDEDRARDWVVLRMMCNATWGLTNPTAGPHEEATHCVAVAKAVQD</sequence>
<dbReference type="InterPro" id="IPR011009">
    <property type="entry name" value="Kinase-like_dom_sf"/>
</dbReference>
<dbReference type="InterPro" id="IPR006748">
    <property type="entry name" value="NH2Glyco/OHUrea_AB-resist_kin"/>
</dbReference>
<comment type="caution">
    <text evidence="1">The sequence shown here is derived from an EMBL/GenBank/DDBJ whole genome shotgun (WGS) entry which is preliminary data.</text>
</comment>
<dbReference type="RefSeq" id="WP_229660585.1">
    <property type="nucleotide sequence ID" value="NZ_BMKQ01000001.1"/>
</dbReference>
<dbReference type="Pfam" id="PF04655">
    <property type="entry name" value="APH_6_hur"/>
    <property type="match status" value="1"/>
</dbReference>
<accession>A0A917F044</accession>
<dbReference type="GO" id="GO:0016773">
    <property type="term" value="F:phosphotransferase activity, alcohol group as acceptor"/>
    <property type="evidence" value="ECO:0007669"/>
    <property type="project" value="InterPro"/>
</dbReference>
<dbReference type="AlphaFoldDB" id="A0A917F044"/>
<gene>
    <name evidence="1" type="ORF">GCM10011519_08410</name>
</gene>
<proteinExistence type="predicted"/>
<name>A0A917F044_9ACTN</name>